<dbReference type="InterPro" id="IPR052032">
    <property type="entry name" value="ATP-dep_AA_Ligase"/>
</dbReference>
<reference evidence="6 7" key="1">
    <citation type="submission" date="2014-12" db="EMBL/GenBank/DDBJ databases">
        <title>Partial genome sequence of Streptococcus constellatus KCOM 1650 (= ChDC B144).</title>
        <authorList>
            <person name="Kook J.-K."/>
            <person name="Park S.-N."/>
            <person name="Lim Y.K."/>
            <person name="Jo E."/>
        </authorList>
    </citation>
    <scope>NUCLEOTIDE SEQUENCE [LARGE SCALE GENOMIC DNA]</scope>
    <source>
        <strain evidence="6 7">KCOM 1650</strain>
    </source>
</reference>
<protein>
    <recommendedName>
        <fullName evidence="5">ATP-grasp domain-containing protein</fullName>
    </recommendedName>
</protein>
<keyword evidence="3 4" id="KW-0067">ATP-binding</keyword>
<dbReference type="PANTHER" id="PTHR43585">
    <property type="entry name" value="FUMIPYRROLE BIOSYNTHESIS PROTEIN C"/>
    <property type="match status" value="1"/>
</dbReference>
<dbReference type="Gene3D" id="3.40.50.20">
    <property type="match status" value="1"/>
</dbReference>
<dbReference type="EMBL" id="JWIY01000001">
    <property type="protein sequence ID" value="KIC78166.1"/>
    <property type="molecule type" value="Genomic_DNA"/>
</dbReference>
<dbReference type="Gene3D" id="3.30.470.20">
    <property type="entry name" value="ATP-grasp fold, B domain"/>
    <property type="match status" value="1"/>
</dbReference>
<dbReference type="InterPro" id="IPR011761">
    <property type="entry name" value="ATP-grasp"/>
</dbReference>
<dbReference type="RefSeq" id="WP_037613177.1">
    <property type="nucleotide sequence ID" value="NZ_JWIY01000001.1"/>
</dbReference>
<keyword evidence="2 4" id="KW-0547">Nucleotide-binding</keyword>
<dbReference type="GO" id="GO:0016874">
    <property type="term" value="F:ligase activity"/>
    <property type="evidence" value="ECO:0007669"/>
    <property type="project" value="UniProtKB-KW"/>
</dbReference>
<evidence type="ECO:0000256" key="4">
    <source>
        <dbReference type="PROSITE-ProRule" id="PRU00409"/>
    </source>
</evidence>
<dbReference type="PANTHER" id="PTHR43585:SF2">
    <property type="entry name" value="ATP-GRASP ENZYME FSQD"/>
    <property type="match status" value="1"/>
</dbReference>
<dbReference type="OrthoDB" id="2210549at2"/>
<evidence type="ECO:0000259" key="5">
    <source>
        <dbReference type="PROSITE" id="PS50975"/>
    </source>
</evidence>
<evidence type="ECO:0000313" key="7">
    <source>
        <dbReference type="Proteomes" id="UP000031339"/>
    </source>
</evidence>
<name>A0A0C1K5Q2_STRCV</name>
<dbReference type="Proteomes" id="UP000031339">
    <property type="component" value="Unassembled WGS sequence"/>
</dbReference>
<evidence type="ECO:0000256" key="1">
    <source>
        <dbReference type="ARBA" id="ARBA00022598"/>
    </source>
</evidence>
<dbReference type="AlphaFoldDB" id="A0A0C1K5Q2"/>
<dbReference type="PROSITE" id="PS50975">
    <property type="entry name" value="ATP_GRASP"/>
    <property type="match status" value="1"/>
</dbReference>
<organism evidence="6 7">
    <name type="scientific">Streptococcus constellatus</name>
    <dbReference type="NCBI Taxonomy" id="76860"/>
    <lineage>
        <taxon>Bacteria</taxon>
        <taxon>Bacillati</taxon>
        <taxon>Bacillota</taxon>
        <taxon>Bacilli</taxon>
        <taxon>Lactobacillales</taxon>
        <taxon>Streptococcaceae</taxon>
        <taxon>Streptococcus</taxon>
        <taxon>Streptococcus anginosus group</taxon>
    </lineage>
</organism>
<evidence type="ECO:0000313" key="6">
    <source>
        <dbReference type="EMBL" id="KIC78166.1"/>
    </source>
</evidence>
<sequence>MKHKHLLIISGRDTSLKYISHLPIKITMVQTFSRVTSFQKSLCSNMILVDDIKQSEREILLELRKIHEIDQFDAVISFLEFYLEFATKISRDLNILGNNIESVQICNDKYLMRQKLDQLGIPNIKYQKVTTIEDIVKFCKNNKYPCILKPKNGYGSIGVYKINSSNDLEKAFVWSKHSSDELIIEEFIEGDEYSIEGWMNEKGNHEILAITKKITSSEPYFIELGHTQPTNLSFIIENKIRNYTNKFYKGINNKIGPTHTEIKVLENNDVRFIEAHTRYGGDRIWELLLVTQGISIQNLVISSLFSFDITKYNPIAKYATILFLFSDKERNIVIEKTNEIISEPNLIAYELPRYTEVSKLEKSDDRFGYVICKGETEAKSLENAMKILRRIENSTREV</sequence>
<evidence type="ECO:0000256" key="3">
    <source>
        <dbReference type="ARBA" id="ARBA00022840"/>
    </source>
</evidence>
<accession>A0A0C1K5Q2</accession>
<gene>
    <name evidence="6" type="ORF">RN79_00895</name>
</gene>
<comment type="caution">
    <text evidence="6">The sequence shown here is derived from an EMBL/GenBank/DDBJ whole genome shotgun (WGS) entry which is preliminary data.</text>
</comment>
<keyword evidence="1" id="KW-0436">Ligase</keyword>
<evidence type="ECO:0000256" key="2">
    <source>
        <dbReference type="ARBA" id="ARBA00022741"/>
    </source>
</evidence>
<dbReference type="Pfam" id="PF13535">
    <property type="entry name" value="ATP-grasp_4"/>
    <property type="match status" value="1"/>
</dbReference>
<dbReference type="GO" id="GO:0046872">
    <property type="term" value="F:metal ion binding"/>
    <property type="evidence" value="ECO:0007669"/>
    <property type="project" value="InterPro"/>
</dbReference>
<dbReference type="SUPFAM" id="SSF56059">
    <property type="entry name" value="Glutathione synthetase ATP-binding domain-like"/>
    <property type="match status" value="1"/>
</dbReference>
<proteinExistence type="predicted"/>
<feature type="domain" description="ATP-grasp" evidence="5">
    <location>
        <begin position="113"/>
        <end position="305"/>
    </location>
</feature>
<dbReference type="GO" id="GO:0005524">
    <property type="term" value="F:ATP binding"/>
    <property type="evidence" value="ECO:0007669"/>
    <property type="project" value="UniProtKB-UniRule"/>
</dbReference>